<dbReference type="Proteomes" id="UP001355298">
    <property type="component" value="Unassembled WGS sequence"/>
</dbReference>
<dbReference type="SUPFAM" id="SSF102405">
    <property type="entry name" value="MCP/YpsA-like"/>
    <property type="match status" value="1"/>
</dbReference>
<evidence type="ECO:0000313" key="4">
    <source>
        <dbReference type="Proteomes" id="UP001355298"/>
    </source>
</evidence>
<accession>A0ABU6IP79</accession>
<dbReference type="InterPro" id="IPR003488">
    <property type="entry name" value="DprA"/>
</dbReference>
<reference evidence="3 4" key="1">
    <citation type="submission" date="2024-01" db="EMBL/GenBank/DDBJ databases">
        <title>The strains designed SYSU M86414 and SYSU M84420 isolated from the marine sediment in San Sha City (Hainan Province, China).</title>
        <authorList>
            <person name="Guo D."/>
        </authorList>
    </citation>
    <scope>NUCLEOTIDE SEQUENCE [LARGE SCALE GENOMIC DNA]</scope>
    <source>
        <strain evidence="3 4">SYSU M84420</strain>
    </source>
</reference>
<comment type="similarity">
    <text evidence="1">Belongs to the DprA/Smf family.</text>
</comment>
<gene>
    <name evidence="3" type="ORF">VOP03_06115</name>
</gene>
<dbReference type="RefSeq" id="WP_326278096.1">
    <property type="nucleotide sequence ID" value="NZ_JAYKYV010000004.1"/>
</dbReference>
<protein>
    <submittedName>
        <fullName evidence="3">DNA-processing protein DprA</fullName>
    </submittedName>
</protein>
<dbReference type="PANTHER" id="PTHR43022">
    <property type="entry name" value="PROTEIN SMF"/>
    <property type="match status" value="1"/>
</dbReference>
<feature type="domain" description="Smf/DprA SLOG" evidence="2">
    <location>
        <begin position="16"/>
        <end position="108"/>
    </location>
</feature>
<keyword evidence="4" id="KW-1185">Reference proteome</keyword>
<dbReference type="PANTHER" id="PTHR43022:SF1">
    <property type="entry name" value="PROTEIN SMF"/>
    <property type="match status" value="1"/>
</dbReference>
<dbReference type="InterPro" id="IPR057666">
    <property type="entry name" value="DrpA_SLOG"/>
</dbReference>
<evidence type="ECO:0000256" key="1">
    <source>
        <dbReference type="ARBA" id="ARBA00006525"/>
    </source>
</evidence>
<name>A0ABU6IP79_9FLAO</name>
<dbReference type="Gene3D" id="3.40.50.450">
    <property type="match status" value="1"/>
</dbReference>
<evidence type="ECO:0000259" key="2">
    <source>
        <dbReference type="Pfam" id="PF02481"/>
    </source>
</evidence>
<proteinExistence type="inferred from homology"/>
<dbReference type="EMBL" id="JAYMGW010000004">
    <property type="protein sequence ID" value="MEC4264914.1"/>
    <property type="molecule type" value="Genomic_DNA"/>
</dbReference>
<dbReference type="Pfam" id="PF02481">
    <property type="entry name" value="DNA_processg_A"/>
    <property type="match status" value="1"/>
</dbReference>
<organism evidence="3 4">
    <name type="scientific">Flagellimonas halotolerans</name>
    <dbReference type="NCBI Taxonomy" id="3112164"/>
    <lineage>
        <taxon>Bacteria</taxon>
        <taxon>Pseudomonadati</taxon>
        <taxon>Bacteroidota</taxon>
        <taxon>Flavobacteriia</taxon>
        <taxon>Flavobacteriales</taxon>
        <taxon>Flavobacteriaceae</taxon>
        <taxon>Flagellimonas</taxon>
    </lineage>
</organism>
<comment type="caution">
    <text evidence="3">The sequence shown here is derived from an EMBL/GenBank/DDBJ whole genome shotgun (WGS) entry which is preliminary data.</text>
</comment>
<sequence length="110" mass="12309">MSSRIYHYNYLGIETYFQLLADAEKKHFPEKLVFGGEEDLLYEKRRVSVVGSRAASKEGLQRAKIISKTLVKHDIIVVSGLAKRIDTIAHQTAIDSGGKTIAILGMYLNI</sequence>
<evidence type="ECO:0000313" key="3">
    <source>
        <dbReference type="EMBL" id="MEC4264914.1"/>
    </source>
</evidence>